<evidence type="ECO:0000313" key="2">
    <source>
        <dbReference type="EMBL" id="KAA3470209.1"/>
    </source>
</evidence>
<comment type="caution">
    <text evidence="2">The sequence shown here is derived from an EMBL/GenBank/DDBJ whole genome shotgun (WGS) entry which is preliminary data.</text>
</comment>
<organism evidence="2 3">
    <name type="scientific">Gossypium australe</name>
    <dbReference type="NCBI Taxonomy" id="47621"/>
    <lineage>
        <taxon>Eukaryota</taxon>
        <taxon>Viridiplantae</taxon>
        <taxon>Streptophyta</taxon>
        <taxon>Embryophyta</taxon>
        <taxon>Tracheophyta</taxon>
        <taxon>Spermatophyta</taxon>
        <taxon>Magnoliopsida</taxon>
        <taxon>eudicotyledons</taxon>
        <taxon>Gunneridae</taxon>
        <taxon>Pentapetalae</taxon>
        <taxon>rosids</taxon>
        <taxon>malvids</taxon>
        <taxon>Malvales</taxon>
        <taxon>Malvaceae</taxon>
        <taxon>Malvoideae</taxon>
        <taxon>Gossypium</taxon>
    </lineage>
</organism>
<dbReference type="AlphaFoldDB" id="A0A5B6VLQ3"/>
<dbReference type="PANTHER" id="PTHR46148:SF44">
    <property type="entry name" value="GAG-POL POLYPROTEIN"/>
    <property type="match status" value="1"/>
</dbReference>
<dbReference type="InterPro" id="IPR056924">
    <property type="entry name" value="SH3_Tf2-1"/>
</dbReference>
<dbReference type="OrthoDB" id="1738613at2759"/>
<name>A0A5B6VLQ3_9ROSI</name>
<feature type="domain" description="Tf2-1-like SH3-like" evidence="1">
    <location>
        <begin position="55"/>
        <end position="88"/>
    </location>
</feature>
<evidence type="ECO:0000259" key="1">
    <source>
        <dbReference type="Pfam" id="PF24626"/>
    </source>
</evidence>
<reference evidence="3" key="1">
    <citation type="journal article" date="2019" name="Plant Biotechnol. J.">
        <title>Genome sequencing of the Australian wild diploid species Gossypium australe highlights disease resistance and delayed gland morphogenesis.</title>
        <authorList>
            <person name="Cai Y."/>
            <person name="Cai X."/>
            <person name="Wang Q."/>
            <person name="Wang P."/>
            <person name="Zhang Y."/>
            <person name="Cai C."/>
            <person name="Xu Y."/>
            <person name="Wang K."/>
            <person name="Zhou Z."/>
            <person name="Wang C."/>
            <person name="Geng S."/>
            <person name="Li B."/>
            <person name="Dong Q."/>
            <person name="Hou Y."/>
            <person name="Wang H."/>
            <person name="Ai P."/>
            <person name="Liu Z."/>
            <person name="Yi F."/>
            <person name="Sun M."/>
            <person name="An G."/>
            <person name="Cheng J."/>
            <person name="Zhang Y."/>
            <person name="Shi Q."/>
            <person name="Xie Y."/>
            <person name="Shi X."/>
            <person name="Chang Y."/>
            <person name="Huang F."/>
            <person name="Chen Y."/>
            <person name="Hong S."/>
            <person name="Mi L."/>
            <person name="Sun Q."/>
            <person name="Zhang L."/>
            <person name="Zhou B."/>
            <person name="Peng R."/>
            <person name="Zhang X."/>
            <person name="Liu F."/>
        </authorList>
    </citation>
    <scope>NUCLEOTIDE SEQUENCE [LARGE SCALE GENOMIC DNA]</scope>
    <source>
        <strain evidence="3">cv. PA1801</strain>
    </source>
</reference>
<gene>
    <name evidence="2" type="ORF">EPI10_015937</name>
</gene>
<accession>A0A5B6VLQ3</accession>
<dbReference type="Proteomes" id="UP000325315">
    <property type="component" value="Unassembled WGS sequence"/>
</dbReference>
<evidence type="ECO:0000313" key="3">
    <source>
        <dbReference type="Proteomes" id="UP000325315"/>
    </source>
</evidence>
<dbReference type="PANTHER" id="PTHR46148">
    <property type="entry name" value="CHROMO DOMAIN-CONTAINING PROTEIN"/>
    <property type="match status" value="1"/>
</dbReference>
<sequence length="147" mass="17498">MSLDMVTETENKVRLTRGRLKAASDRQKSYENIKRKDIEFVVEDQVFLKVSPWKKVLKFGRPVAYQLELPLDLDSIHDVFHISMLRQYQSDPSHIVPFEEIEVRPYLTFEEESVQIMDREVKVLRRKAIPLVKVLWWNHGTEEATWN</sequence>
<protein>
    <recommendedName>
        <fullName evidence="1">Tf2-1-like SH3-like domain-containing protein</fullName>
    </recommendedName>
</protein>
<dbReference type="Pfam" id="PF24626">
    <property type="entry name" value="SH3_Tf2-1"/>
    <property type="match status" value="1"/>
</dbReference>
<keyword evidence="3" id="KW-1185">Reference proteome</keyword>
<dbReference type="EMBL" id="SMMG02000006">
    <property type="protein sequence ID" value="KAA3470209.1"/>
    <property type="molecule type" value="Genomic_DNA"/>
</dbReference>
<proteinExistence type="predicted"/>